<dbReference type="EMBL" id="JNSL01000020">
    <property type="protein sequence ID" value="KGA20681.1"/>
    <property type="molecule type" value="Genomic_DNA"/>
</dbReference>
<gene>
    <name evidence="1" type="ORF">GM51_4920</name>
</gene>
<protein>
    <submittedName>
        <fullName evidence="1">Uncharacterized protein</fullName>
    </submittedName>
</protein>
<sequence length="86" mass="9174">MRNISWPDNAQFAHGFKPHGFTLVSDVCPRATFCIGALDDLVVNIGDVRDKAYGQAGPGEVPAQDVIDQGGAAMTQMGRPIDGWTT</sequence>
<organism evidence="1">
    <name type="scientific">freshwater metagenome</name>
    <dbReference type="NCBI Taxonomy" id="449393"/>
    <lineage>
        <taxon>unclassified sequences</taxon>
        <taxon>metagenomes</taxon>
        <taxon>ecological metagenomes</taxon>
    </lineage>
</organism>
<name>A0A094R133_9ZZZZ</name>
<comment type="caution">
    <text evidence="1">The sequence shown here is derived from an EMBL/GenBank/DDBJ whole genome shotgun (WGS) entry which is preliminary data.</text>
</comment>
<proteinExistence type="predicted"/>
<reference evidence="1" key="1">
    <citation type="submission" date="2014-06" db="EMBL/GenBank/DDBJ databases">
        <title>Key roles for freshwater Actinobacteria revealed by deep metagenomic sequencing.</title>
        <authorList>
            <person name="Ghai R."/>
            <person name="Mizuno C.M."/>
            <person name="Picazo A."/>
            <person name="Camacho A."/>
            <person name="Rodriguez-Valera F."/>
        </authorList>
    </citation>
    <scope>NUCLEOTIDE SEQUENCE</scope>
</reference>
<dbReference type="AlphaFoldDB" id="A0A094R133"/>
<evidence type="ECO:0000313" key="1">
    <source>
        <dbReference type="EMBL" id="KGA20681.1"/>
    </source>
</evidence>
<accession>A0A094R133</accession>